<dbReference type="PATRIC" id="fig|1315283.4.peg.1276"/>
<sequence>MGKSNEVKETEYEKELAKVYAEEWELYQEKIVPFENMVIDDAKQSNDESVYGDIAENTNLGYKKSFSEASNNTLANMEASGINPNSGKFKNAVSDMADGEASVTSDAIARSQVAGQDRYIGKMSNIMAMGQGQSQQATATLSDIAYGSQQKAFSDAKNNQAISDSYIGAAGAVAGAAGSYYSNLPAGTVTPSANTNAATTSDINNALTGGG</sequence>
<feature type="region of interest" description="Disordered" evidence="1">
    <location>
        <begin position="192"/>
        <end position="211"/>
    </location>
</feature>
<evidence type="ECO:0000313" key="2">
    <source>
        <dbReference type="EMBL" id="ALS32683.1"/>
    </source>
</evidence>
<evidence type="ECO:0000256" key="1">
    <source>
        <dbReference type="SAM" id="MobiDB-lite"/>
    </source>
</evidence>
<protein>
    <submittedName>
        <fullName evidence="2">Uncharacterized protein</fullName>
    </submittedName>
</protein>
<organism evidence="2">
    <name type="scientific">Pseudoalteromonas translucida KMM 520</name>
    <dbReference type="NCBI Taxonomy" id="1315283"/>
    <lineage>
        <taxon>Bacteria</taxon>
        <taxon>Pseudomonadati</taxon>
        <taxon>Pseudomonadota</taxon>
        <taxon>Gammaproteobacteria</taxon>
        <taxon>Alteromonadales</taxon>
        <taxon>Pseudoalteromonadaceae</taxon>
        <taxon>Pseudoalteromonas</taxon>
    </lineage>
</organism>
<evidence type="ECO:0000313" key="3">
    <source>
        <dbReference type="Proteomes" id="UP000065261"/>
    </source>
</evidence>
<accession>A0A0U2WL79</accession>
<dbReference type="RefSeq" id="WP_058373121.1">
    <property type="nucleotide sequence ID" value="NZ_CP011034.1"/>
</dbReference>
<gene>
    <name evidence="2" type="ORF">PTRA_a1474</name>
</gene>
<dbReference type="AlphaFoldDB" id="A0A0U2WL79"/>
<dbReference type="EMBL" id="CP011034">
    <property type="protein sequence ID" value="ALS32683.1"/>
    <property type="molecule type" value="Genomic_DNA"/>
</dbReference>
<reference evidence="2 3" key="1">
    <citation type="submission" date="2015-03" db="EMBL/GenBank/DDBJ databases">
        <authorList>
            <person name="Murphy D."/>
        </authorList>
    </citation>
    <scope>NUCLEOTIDE SEQUENCE [LARGE SCALE GENOMIC DNA]</scope>
    <source>
        <strain evidence="2 3">KMM 520</strain>
    </source>
</reference>
<dbReference type="Proteomes" id="UP000065261">
    <property type="component" value="Chromosome I"/>
</dbReference>
<proteinExistence type="predicted"/>
<name>A0A0U2WL79_9GAMM</name>
<dbReference type="KEGG" id="ptn:PTRA_a1474"/>
<dbReference type="OrthoDB" id="5864828at2"/>